<comment type="caution">
    <text evidence="1">The sequence shown here is derived from an EMBL/GenBank/DDBJ whole genome shotgun (WGS) entry which is preliminary data.</text>
</comment>
<gene>
    <name evidence="1" type="ORF">NYPRO_LOCUS2737</name>
</gene>
<accession>A0A811XY81</accession>
<dbReference type="Proteomes" id="UP000645828">
    <property type="component" value="Unassembled WGS sequence"/>
</dbReference>
<proteinExistence type="predicted"/>
<evidence type="ECO:0000313" key="2">
    <source>
        <dbReference type="Proteomes" id="UP000645828"/>
    </source>
</evidence>
<reference evidence="1" key="1">
    <citation type="submission" date="2020-12" db="EMBL/GenBank/DDBJ databases">
        <authorList>
            <consortium name="Molecular Ecology Group"/>
        </authorList>
    </citation>
    <scope>NUCLEOTIDE SEQUENCE</scope>
    <source>
        <strain evidence="1">TBG_1078</strain>
    </source>
</reference>
<sequence length="421" mass="44089">MGSCDMGLENLKSRGSPAPANPQMAGVPAGSGGAALGVHGQRLGLALLAGMISFTAWTFLAHPLRRQQGGPFVGGVTVAGGKLVAGCLWAFHSPCMPGSTGHCCPALGVTPPCPALPPTAGVLEKPRLPGEGGGGAALPSGHRATQGVPDCSWPPAPSPFFPLLFVQDLLIWEQGRFMWHWASPGLPAPPMAGDFLFIWRWEPGASEQDGRRDLVVSQNLGDSAFSGVLWPCSFDILSGSHNKGEARGSGKVMLLARALNGEGFSGTAAERRPLSQEDYCLSVGGLACDPGLLRMTLSTAAVSGFGGVGCRHIPPTPQQLAPYLPSVLELPTGVQPQATLARSFEAQRHLEASSPGGGSLEAGQPDGLRLQVHAGQRMQLFPFLPCVPVGSTGLTHFYFYEDKWDLKPMIKILCACFWSVG</sequence>
<dbReference type="AlphaFoldDB" id="A0A811XY81"/>
<name>A0A811XY81_NYCPR</name>
<keyword evidence="2" id="KW-1185">Reference proteome</keyword>
<dbReference type="EMBL" id="CAJHUB010000654">
    <property type="protein sequence ID" value="CAD7669943.1"/>
    <property type="molecule type" value="Genomic_DNA"/>
</dbReference>
<evidence type="ECO:0000313" key="1">
    <source>
        <dbReference type="EMBL" id="CAD7669943.1"/>
    </source>
</evidence>
<organism evidence="1 2">
    <name type="scientific">Nyctereutes procyonoides</name>
    <name type="common">Raccoon dog</name>
    <name type="synonym">Canis procyonoides</name>
    <dbReference type="NCBI Taxonomy" id="34880"/>
    <lineage>
        <taxon>Eukaryota</taxon>
        <taxon>Metazoa</taxon>
        <taxon>Chordata</taxon>
        <taxon>Craniata</taxon>
        <taxon>Vertebrata</taxon>
        <taxon>Euteleostomi</taxon>
        <taxon>Mammalia</taxon>
        <taxon>Eutheria</taxon>
        <taxon>Laurasiatheria</taxon>
        <taxon>Carnivora</taxon>
        <taxon>Caniformia</taxon>
        <taxon>Canidae</taxon>
        <taxon>Nyctereutes</taxon>
    </lineage>
</organism>
<protein>
    <submittedName>
        <fullName evidence="1">(raccoon dog) hypothetical protein</fullName>
    </submittedName>
</protein>